<protein>
    <submittedName>
        <fullName evidence="1">NADH-plastoquinone oxidoreductase subunit 6</fullName>
    </submittedName>
</protein>
<organism evidence="1">
    <name type="scientific">Pinguicula jackii</name>
    <dbReference type="NCBI Taxonomy" id="326271"/>
    <lineage>
        <taxon>Eukaryota</taxon>
        <taxon>Viridiplantae</taxon>
        <taxon>Streptophyta</taxon>
        <taxon>Embryophyta</taxon>
        <taxon>Tracheophyta</taxon>
        <taxon>Spermatophyta</taxon>
        <taxon>Magnoliopsida</taxon>
        <taxon>eudicotyledons</taxon>
        <taxon>Gunneridae</taxon>
        <taxon>Pentapetalae</taxon>
        <taxon>asterids</taxon>
        <taxon>lamiids</taxon>
        <taxon>Lamiales</taxon>
        <taxon>Lentibulariaceae</taxon>
        <taxon>Pinguicula</taxon>
    </lineage>
</organism>
<geneLocation type="chloroplast" evidence="1"/>
<keyword evidence="1" id="KW-0150">Chloroplast</keyword>
<sequence length="116" mass="14216">MSGIRSSITKFVSSSTLESNLFGLFIRIGSFFYIFILYSIELIFCSCCAATYLCRNYKCFNHFCCDVHEWFRILQRFSSLYRWGSSYFNSFYKYFYFTNFHYFRYVLVWDHLDYKI</sequence>
<dbReference type="EMBL" id="OM460823">
    <property type="protein sequence ID" value="UZA66285.1"/>
    <property type="molecule type" value="Genomic_DNA"/>
</dbReference>
<name>A0A9E8AEJ0_9LAMI</name>
<keyword evidence="1" id="KW-0934">Plastid</keyword>
<proteinExistence type="predicted"/>
<dbReference type="GeneID" id="76807311"/>
<dbReference type="GeneID" id="76807301"/>
<reference evidence="1" key="1">
    <citation type="submission" date="2022-01" db="EMBL/GenBank/DDBJ databases">
        <title>The complete chloroplast genome of Pinguicula jackii.</title>
        <authorList>
            <person name="Park J."/>
            <person name="Kim Y."/>
            <person name="Xi H."/>
        </authorList>
    </citation>
    <scope>NUCLEOTIDE SEQUENCE</scope>
</reference>
<accession>A0A9E8AEJ0</accession>
<dbReference type="AlphaFoldDB" id="A0A9E8AEJ0"/>
<evidence type="ECO:0000313" key="1">
    <source>
        <dbReference type="EMBL" id="UZA66286.1"/>
    </source>
</evidence>
<dbReference type="RefSeq" id="YP_010565368.1">
    <property type="nucleotide sequence ID" value="NC_068629.1"/>
</dbReference>
<dbReference type="EMBL" id="OM460823">
    <property type="protein sequence ID" value="UZA66286.1"/>
    <property type="molecule type" value="Genomic_DNA"/>
</dbReference>
<dbReference type="RefSeq" id="YP_010565363.1">
    <property type="nucleotide sequence ID" value="NC_068629.1"/>
</dbReference>
<gene>
    <name evidence="1" type="primary">ndhG</name>
</gene>